<evidence type="ECO:0000313" key="3">
    <source>
        <dbReference type="Proteomes" id="UP000236604"/>
    </source>
</evidence>
<reference evidence="2 3" key="1">
    <citation type="submission" date="2013-12" db="EMBL/GenBank/DDBJ databases">
        <title>Comparative genomics of Petrotoga isolates.</title>
        <authorList>
            <person name="Nesbo C.L."/>
            <person name="Charchuk R."/>
            <person name="Chow K."/>
        </authorList>
    </citation>
    <scope>NUCLEOTIDE SEQUENCE [LARGE SCALE GENOMIC DNA]</scope>
    <source>
        <strain evidence="2 3">DSM 14811</strain>
    </source>
</reference>
<evidence type="ECO:0000313" key="2">
    <source>
        <dbReference type="EMBL" id="PNS01377.1"/>
    </source>
</evidence>
<sequence>MLGKRAKGTAGPSLKGWAAGLKGRPFILP</sequence>
<gene>
    <name evidence="2" type="ORF">X927_00760</name>
</gene>
<protein>
    <submittedName>
        <fullName evidence="2">Uncharacterized protein</fullName>
    </submittedName>
</protein>
<name>A0A2K1PFC2_9BACT</name>
<proteinExistence type="predicted"/>
<keyword evidence="3" id="KW-1185">Reference proteome</keyword>
<dbReference type="EMBL" id="AZRN01000002">
    <property type="protein sequence ID" value="PNS01377.1"/>
    <property type="molecule type" value="Genomic_DNA"/>
</dbReference>
<organism evidence="2 3">
    <name type="scientific">Petrotoga mexicana DSM 14811</name>
    <dbReference type="NCBI Taxonomy" id="1122954"/>
    <lineage>
        <taxon>Bacteria</taxon>
        <taxon>Thermotogati</taxon>
        <taxon>Thermotogota</taxon>
        <taxon>Thermotogae</taxon>
        <taxon>Petrotogales</taxon>
        <taxon>Petrotogaceae</taxon>
        <taxon>Petrotoga</taxon>
    </lineage>
</organism>
<accession>A0A2K1PFC2</accession>
<dbReference type="AlphaFoldDB" id="A0A2K1PFC2"/>
<comment type="caution">
    <text evidence="2">The sequence shown here is derived from an EMBL/GenBank/DDBJ whole genome shotgun (WGS) entry which is preliminary data.</text>
</comment>
<dbReference type="Proteomes" id="UP000236604">
    <property type="component" value="Unassembled WGS sequence"/>
</dbReference>
<feature type="region of interest" description="Disordered" evidence="1">
    <location>
        <begin position="1"/>
        <end position="29"/>
    </location>
</feature>
<evidence type="ECO:0000256" key="1">
    <source>
        <dbReference type="SAM" id="MobiDB-lite"/>
    </source>
</evidence>